<evidence type="ECO:0000259" key="4">
    <source>
        <dbReference type="PROSITE" id="PS50987"/>
    </source>
</evidence>
<name>A0A533IA38_PARDE</name>
<evidence type="ECO:0000313" key="5">
    <source>
        <dbReference type="EMBL" id="TKW67367.1"/>
    </source>
</evidence>
<evidence type="ECO:0000256" key="3">
    <source>
        <dbReference type="ARBA" id="ARBA00023163"/>
    </source>
</evidence>
<evidence type="ECO:0000256" key="1">
    <source>
        <dbReference type="ARBA" id="ARBA00023015"/>
    </source>
</evidence>
<evidence type="ECO:0000313" key="6">
    <source>
        <dbReference type="Proteomes" id="UP000315344"/>
    </source>
</evidence>
<proteinExistence type="predicted"/>
<dbReference type="NCBIfam" id="NF033788">
    <property type="entry name" value="HTH_metalloreg"/>
    <property type="match status" value="1"/>
</dbReference>
<dbReference type="PROSITE" id="PS50987">
    <property type="entry name" value="HTH_ARSR_2"/>
    <property type="match status" value="1"/>
</dbReference>
<accession>A0A533IA38</accession>
<keyword evidence="2" id="KW-0238">DNA-binding</keyword>
<feature type="domain" description="HTH arsR-type" evidence="4">
    <location>
        <begin position="1"/>
        <end position="95"/>
    </location>
</feature>
<dbReference type="PANTHER" id="PTHR43132:SF2">
    <property type="entry name" value="ARSENICAL RESISTANCE OPERON REPRESSOR ARSR-RELATED"/>
    <property type="match status" value="1"/>
</dbReference>
<sequence>MEKNHALTALSALAHDTRLDVFRLLVQAGPDGLTAGEIAAALKVRANTLSNNLTILSTAGLVRAAREGRSIRYFSGMDAMRNLLAFLMEDCCGGRPEFCQPVLNRIASDDCICACSDASAMGQPT</sequence>
<dbReference type="GO" id="GO:0003700">
    <property type="term" value="F:DNA-binding transcription factor activity"/>
    <property type="evidence" value="ECO:0007669"/>
    <property type="project" value="InterPro"/>
</dbReference>
<dbReference type="Gene3D" id="1.10.10.10">
    <property type="entry name" value="Winged helix-like DNA-binding domain superfamily/Winged helix DNA-binding domain"/>
    <property type="match status" value="1"/>
</dbReference>
<dbReference type="PRINTS" id="PR00778">
    <property type="entry name" value="HTHARSR"/>
</dbReference>
<dbReference type="AlphaFoldDB" id="A0A533IA38"/>
<dbReference type="Proteomes" id="UP000315344">
    <property type="component" value="Unassembled WGS sequence"/>
</dbReference>
<keyword evidence="3" id="KW-0804">Transcription</keyword>
<dbReference type="InterPro" id="IPR001845">
    <property type="entry name" value="HTH_ArsR_DNA-bd_dom"/>
</dbReference>
<dbReference type="PANTHER" id="PTHR43132">
    <property type="entry name" value="ARSENICAL RESISTANCE OPERON REPRESSOR ARSR-RELATED"/>
    <property type="match status" value="1"/>
</dbReference>
<dbReference type="EMBL" id="VAFL01000004">
    <property type="protein sequence ID" value="TKW67367.1"/>
    <property type="molecule type" value="Genomic_DNA"/>
</dbReference>
<keyword evidence="1" id="KW-0805">Transcription regulation</keyword>
<dbReference type="InterPro" id="IPR036390">
    <property type="entry name" value="WH_DNA-bd_sf"/>
</dbReference>
<dbReference type="SUPFAM" id="SSF46785">
    <property type="entry name" value="Winged helix' DNA-binding domain"/>
    <property type="match status" value="1"/>
</dbReference>
<dbReference type="InterPro" id="IPR036388">
    <property type="entry name" value="WH-like_DNA-bd_sf"/>
</dbReference>
<evidence type="ECO:0000256" key="2">
    <source>
        <dbReference type="ARBA" id="ARBA00023125"/>
    </source>
</evidence>
<comment type="caution">
    <text evidence="5">The sequence shown here is derived from an EMBL/GenBank/DDBJ whole genome shotgun (WGS) entry which is preliminary data.</text>
</comment>
<dbReference type="InterPro" id="IPR051011">
    <property type="entry name" value="Metal_resp_trans_reg"/>
</dbReference>
<reference evidence="5 6" key="1">
    <citation type="journal article" date="2017" name="Nat. Commun.">
        <title>In situ click chemistry generation of cyclooxygenase-2 inhibitors.</title>
        <authorList>
            <person name="Bhardwaj A."/>
            <person name="Kaur J."/>
            <person name="Wuest M."/>
            <person name="Wuest F."/>
        </authorList>
    </citation>
    <scope>NUCLEOTIDE SEQUENCE [LARGE SCALE GENOMIC DNA]</scope>
    <source>
        <strain evidence="5">S2_012_000_R3_94</strain>
    </source>
</reference>
<dbReference type="InterPro" id="IPR011991">
    <property type="entry name" value="ArsR-like_HTH"/>
</dbReference>
<gene>
    <name evidence="5" type="ORF">DI616_06885</name>
</gene>
<dbReference type="CDD" id="cd00090">
    <property type="entry name" value="HTH_ARSR"/>
    <property type="match status" value="1"/>
</dbReference>
<dbReference type="SMART" id="SM00418">
    <property type="entry name" value="HTH_ARSR"/>
    <property type="match status" value="1"/>
</dbReference>
<organism evidence="5 6">
    <name type="scientific">Paracoccus denitrificans</name>
    <dbReference type="NCBI Taxonomy" id="266"/>
    <lineage>
        <taxon>Bacteria</taxon>
        <taxon>Pseudomonadati</taxon>
        <taxon>Pseudomonadota</taxon>
        <taxon>Alphaproteobacteria</taxon>
        <taxon>Rhodobacterales</taxon>
        <taxon>Paracoccaceae</taxon>
        <taxon>Paracoccus</taxon>
    </lineage>
</organism>
<dbReference type="GO" id="GO:0003677">
    <property type="term" value="F:DNA binding"/>
    <property type="evidence" value="ECO:0007669"/>
    <property type="project" value="UniProtKB-KW"/>
</dbReference>
<protein>
    <submittedName>
        <fullName evidence="5">Helix-turn-helix transcriptional regulator</fullName>
    </submittedName>
</protein>
<dbReference type="Pfam" id="PF12840">
    <property type="entry name" value="HTH_20"/>
    <property type="match status" value="1"/>
</dbReference>